<sequence length="903" mass="103553">MFPNATISSRSSSSRSGHSCSRNSSMPSLRMPNPLFHKTSFNPLFRQSDAFTSFDASHFVFQESKRLKEKKHPALRRYNSHDSHTNFADIRIESKDNTPESTKSRSGNRTTPETSPDSTEDRSRRQEFEARDFLERYSLPRIVRVANGEPLLLYRCFDSFTKVQARGIHGKKGKEKADLNTLHFPEGYSGWFSLTNEKGEKTAVVHSSVLQLVREQVCSFISIQSFTAYTASNQESSDGLNSKTQYLKTQIRGGQVFQLRAVFQHRDRSEGGKHSTRSSRVSRSARDKDLANRYAQLIGQNNQELYVPLTTKGEFYEIYSSIKARLCFAGLMDKTGPLALDKDCLYKLTHLLRRVALPVKVKLLSGPLPQGFPKEFTDTFILERKFQEPLMVTCTLPPPSENIKHEISCINLNSQVKIAKCTLGFDSENRLFKSQRVQAALAFCHKNVESWYREVRLVPNFQIEILQQNRSPNICNDCKNGNELCLENCRNRTIGDDFRIDEENSNKQLITKNVIDKFPKSKKWYRHFKILGVGSDNNSNSKYQDIKDPMEGMEKVKSIERYKDMSKLIEEKFGKKSYNPVKKSASFMYSNKRMDLQETPMDKASNPALLKCQSLDAQIYTTEYDNQHLEMLKDKLNRKISNASDNFSREFQMCILDNESGLVDLKSKTSLITTQGQSLKDLKSMNLQITKIDFDEIKPVEEVTKLKKIKPDLIPTLPKDDNCDNSYITERLCSEFHVKTKVQKRSFSKQSLFMGSDNMRNSVRLMDSIREKHSFSVFDNHRRSVQNQSKHNVNTRSVVVQVHEESLSKTKGQLQKKMSSVIDDIPYSHVADEVNQRSNEGKTPDENIYAEICENSCSCDSMRKCECKRTKQGDPEYCYVKLGSNGDSVTQSDSDEAIYNTLR</sequence>
<accession>A0A8K0GCC1</accession>
<evidence type="ECO:0000256" key="1">
    <source>
        <dbReference type="SAM" id="MobiDB-lite"/>
    </source>
</evidence>
<dbReference type="EMBL" id="VTPC01007679">
    <property type="protein sequence ID" value="KAF2893761.1"/>
    <property type="molecule type" value="Genomic_DNA"/>
</dbReference>
<proteinExistence type="predicted"/>
<feature type="compositionally biased region" description="Polar residues" evidence="1">
    <location>
        <begin position="99"/>
        <end position="117"/>
    </location>
</feature>
<dbReference type="Proteomes" id="UP000801492">
    <property type="component" value="Unassembled WGS sequence"/>
</dbReference>
<keyword evidence="4" id="KW-1185">Reference proteome</keyword>
<feature type="region of interest" description="Disordered" evidence="1">
    <location>
        <begin position="1"/>
        <end position="34"/>
    </location>
</feature>
<dbReference type="InterPro" id="IPR025946">
    <property type="entry name" value="CABIT_dom"/>
</dbReference>
<name>A0A8K0GCC1_IGNLU</name>
<evidence type="ECO:0000313" key="4">
    <source>
        <dbReference type="Proteomes" id="UP000801492"/>
    </source>
</evidence>
<dbReference type="AlphaFoldDB" id="A0A8K0GCC1"/>
<feature type="region of interest" description="Disordered" evidence="1">
    <location>
        <begin position="266"/>
        <end position="285"/>
    </location>
</feature>
<feature type="compositionally biased region" description="Basic and acidic residues" evidence="1">
    <location>
        <begin position="79"/>
        <end position="98"/>
    </location>
</feature>
<gene>
    <name evidence="3" type="ORF">ILUMI_12411</name>
</gene>
<comment type="caution">
    <text evidence="3">The sequence shown here is derived from an EMBL/GenBank/DDBJ whole genome shotgun (WGS) entry which is preliminary data.</text>
</comment>
<feature type="compositionally biased region" description="Low complexity" evidence="1">
    <location>
        <begin position="8"/>
        <end position="25"/>
    </location>
</feature>
<reference evidence="3" key="1">
    <citation type="submission" date="2019-08" db="EMBL/GenBank/DDBJ databases">
        <title>The genome of the North American firefly Photinus pyralis.</title>
        <authorList>
            <consortium name="Photinus pyralis genome working group"/>
            <person name="Fallon T.R."/>
            <person name="Sander Lower S.E."/>
            <person name="Weng J.-K."/>
        </authorList>
    </citation>
    <scope>NUCLEOTIDE SEQUENCE</scope>
    <source>
        <strain evidence="3">TRF0915ILg1</strain>
        <tissue evidence="3">Whole body</tissue>
    </source>
</reference>
<dbReference type="OrthoDB" id="6076990at2759"/>
<evidence type="ECO:0000259" key="2">
    <source>
        <dbReference type="Pfam" id="PF12736"/>
    </source>
</evidence>
<evidence type="ECO:0000313" key="3">
    <source>
        <dbReference type="EMBL" id="KAF2893761.1"/>
    </source>
</evidence>
<organism evidence="3 4">
    <name type="scientific">Ignelater luminosus</name>
    <name type="common">Cucubano</name>
    <name type="synonym">Pyrophorus luminosus</name>
    <dbReference type="NCBI Taxonomy" id="2038154"/>
    <lineage>
        <taxon>Eukaryota</taxon>
        <taxon>Metazoa</taxon>
        <taxon>Ecdysozoa</taxon>
        <taxon>Arthropoda</taxon>
        <taxon>Hexapoda</taxon>
        <taxon>Insecta</taxon>
        <taxon>Pterygota</taxon>
        <taxon>Neoptera</taxon>
        <taxon>Endopterygota</taxon>
        <taxon>Coleoptera</taxon>
        <taxon>Polyphaga</taxon>
        <taxon>Elateriformia</taxon>
        <taxon>Elateroidea</taxon>
        <taxon>Elateridae</taxon>
        <taxon>Agrypninae</taxon>
        <taxon>Pyrophorini</taxon>
        <taxon>Ignelater</taxon>
    </lineage>
</organism>
<protein>
    <recommendedName>
        <fullName evidence="2">CABIT domain-containing protein</fullName>
    </recommendedName>
</protein>
<dbReference type="Pfam" id="PF12736">
    <property type="entry name" value="CABIT"/>
    <property type="match status" value="1"/>
</dbReference>
<feature type="domain" description="CABIT" evidence="2">
    <location>
        <begin position="174"/>
        <end position="413"/>
    </location>
</feature>
<feature type="region of interest" description="Disordered" evidence="1">
    <location>
        <begin position="70"/>
        <end position="126"/>
    </location>
</feature>